<keyword evidence="2" id="KW-0812">Transmembrane</keyword>
<evidence type="ECO:0000256" key="2">
    <source>
        <dbReference type="SAM" id="Phobius"/>
    </source>
</evidence>
<feature type="region of interest" description="Disordered" evidence="1">
    <location>
        <begin position="226"/>
        <end position="255"/>
    </location>
</feature>
<evidence type="ECO:0000313" key="4">
    <source>
        <dbReference type="Proteomes" id="UP001148614"/>
    </source>
</evidence>
<dbReference type="Proteomes" id="UP001148614">
    <property type="component" value="Unassembled WGS sequence"/>
</dbReference>
<keyword evidence="4" id="KW-1185">Reference proteome</keyword>
<keyword evidence="2" id="KW-1133">Transmembrane helix</keyword>
<feature type="transmembrane region" description="Helical" evidence="2">
    <location>
        <begin position="33"/>
        <end position="55"/>
    </location>
</feature>
<gene>
    <name evidence="3" type="ORF">NPX13_g6136</name>
</gene>
<sequence>MDDSNQTKLKKARERLPDLPLVGNQRRWDVIKVVLRSICLVLSIVDLAELIAYQLSSSDLGYWGSVAYPALATFAAWDIAEFVVILVRKSTARGIHPGAHVGVELILWLGGIFTISIQAYKANWSLLVYRKWDLAATGSTAWAYVVLTQFSFLSLIVFLRFVLFVRACVEVDRRKKDRRVQQLVFAIQNQGRDPQEVPLAAFTKARELDHVSSAAILKALSPATTTQSTLGSSYSSSSKPATPQPQRPRSAPEDRDFFHHKYNFPIATVPELLENGIHPEDARNQKVLLEDFPR</sequence>
<feature type="transmembrane region" description="Helical" evidence="2">
    <location>
        <begin position="67"/>
        <end position="87"/>
    </location>
</feature>
<reference evidence="3" key="1">
    <citation type="submission" date="2022-07" db="EMBL/GenBank/DDBJ databases">
        <title>Genome Sequence of Xylaria arbuscula.</title>
        <authorList>
            <person name="Buettner E."/>
        </authorList>
    </citation>
    <scope>NUCLEOTIDE SEQUENCE</scope>
    <source>
        <strain evidence="3">VT107</strain>
    </source>
</reference>
<dbReference type="VEuPathDB" id="FungiDB:F4678DRAFT_3271"/>
<dbReference type="EMBL" id="JANPWZ010001051">
    <property type="protein sequence ID" value="KAJ3569272.1"/>
    <property type="molecule type" value="Genomic_DNA"/>
</dbReference>
<feature type="transmembrane region" description="Helical" evidence="2">
    <location>
        <begin position="99"/>
        <end position="121"/>
    </location>
</feature>
<comment type="caution">
    <text evidence="3">The sequence shown here is derived from an EMBL/GenBank/DDBJ whole genome shotgun (WGS) entry which is preliminary data.</text>
</comment>
<evidence type="ECO:0000313" key="3">
    <source>
        <dbReference type="EMBL" id="KAJ3569272.1"/>
    </source>
</evidence>
<evidence type="ECO:0000256" key="1">
    <source>
        <dbReference type="SAM" id="MobiDB-lite"/>
    </source>
</evidence>
<proteinExistence type="predicted"/>
<name>A0A9W8TKE0_9PEZI</name>
<feature type="transmembrane region" description="Helical" evidence="2">
    <location>
        <begin position="141"/>
        <end position="169"/>
    </location>
</feature>
<protein>
    <submittedName>
        <fullName evidence="3">Uncharacterized protein</fullName>
    </submittedName>
</protein>
<keyword evidence="2" id="KW-0472">Membrane</keyword>
<accession>A0A9W8TKE0</accession>
<organism evidence="3 4">
    <name type="scientific">Xylaria arbuscula</name>
    <dbReference type="NCBI Taxonomy" id="114810"/>
    <lineage>
        <taxon>Eukaryota</taxon>
        <taxon>Fungi</taxon>
        <taxon>Dikarya</taxon>
        <taxon>Ascomycota</taxon>
        <taxon>Pezizomycotina</taxon>
        <taxon>Sordariomycetes</taxon>
        <taxon>Xylariomycetidae</taxon>
        <taxon>Xylariales</taxon>
        <taxon>Xylariaceae</taxon>
        <taxon>Xylaria</taxon>
    </lineage>
</organism>
<dbReference type="AlphaFoldDB" id="A0A9W8TKE0"/>
<feature type="compositionally biased region" description="Low complexity" evidence="1">
    <location>
        <begin position="226"/>
        <end position="238"/>
    </location>
</feature>